<keyword evidence="4" id="KW-0460">Magnesium</keyword>
<reference evidence="6 7" key="1">
    <citation type="submission" date="2019-06" db="EMBL/GenBank/DDBJ databases">
        <title>Genomic Encyclopedia of Type Strains, Phase IV (KMG-V): Genome sequencing to study the core and pangenomes of soil and plant-associated prokaryotes.</title>
        <authorList>
            <person name="Whitman W."/>
        </authorList>
    </citation>
    <scope>NUCLEOTIDE SEQUENCE [LARGE SCALE GENOMIC DNA]</scope>
    <source>
        <strain evidence="6 7">BR 10355</strain>
    </source>
</reference>
<evidence type="ECO:0000256" key="5">
    <source>
        <dbReference type="SAM" id="MobiDB-lite"/>
    </source>
</evidence>
<dbReference type="OrthoDB" id="9814913at2"/>
<dbReference type="GO" id="GO:0004805">
    <property type="term" value="F:trehalose-phosphatase activity"/>
    <property type="evidence" value="ECO:0007669"/>
    <property type="project" value="UniProtKB-EC"/>
</dbReference>
<comment type="cofactor">
    <cofactor evidence="4">
        <name>Mg(2+)</name>
        <dbReference type="ChEBI" id="CHEBI:18420"/>
    </cofactor>
</comment>
<evidence type="ECO:0000256" key="2">
    <source>
        <dbReference type="ARBA" id="ARBA00008770"/>
    </source>
</evidence>
<dbReference type="EC" id="3.1.3.12" evidence="4"/>
<evidence type="ECO:0000256" key="3">
    <source>
        <dbReference type="ARBA" id="ARBA00022801"/>
    </source>
</evidence>
<dbReference type="Proteomes" id="UP000321304">
    <property type="component" value="Unassembled WGS sequence"/>
</dbReference>
<organism evidence="6 7">
    <name type="scientific">Bradyrhizobium macuxiense</name>
    <dbReference type="NCBI Taxonomy" id="1755647"/>
    <lineage>
        <taxon>Bacteria</taxon>
        <taxon>Pseudomonadati</taxon>
        <taxon>Pseudomonadota</taxon>
        <taxon>Alphaproteobacteria</taxon>
        <taxon>Hyphomicrobiales</taxon>
        <taxon>Nitrobacteraceae</taxon>
        <taxon>Bradyrhizobium</taxon>
    </lineage>
</organism>
<dbReference type="AlphaFoldDB" id="A0A560LD83"/>
<keyword evidence="4" id="KW-0479">Metal-binding</keyword>
<dbReference type="GO" id="GO:0005992">
    <property type="term" value="P:trehalose biosynthetic process"/>
    <property type="evidence" value="ECO:0007669"/>
    <property type="project" value="UniProtKB-UniPathway"/>
</dbReference>
<dbReference type="InterPro" id="IPR036412">
    <property type="entry name" value="HAD-like_sf"/>
</dbReference>
<comment type="similarity">
    <text evidence="2 4">Belongs to the trehalose phosphatase family.</text>
</comment>
<dbReference type="PANTHER" id="PTHR43768">
    <property type="entry name" value="TREHALOSE 6-PHOSPHATE PHOSPHATASE"/>
    <property type="match status" value="1"/>
</dbReference>
<dbReference type="CDD" id="cd01627">
    <property type="entry name" value="HAD_TPP"/>
    <property type="match status" value="1"/>
</dbReference>
<dbReference type="InterPro" id="IPR003337">
    <property type="entry name" value="Trehalose_PPase"/>
</dbReference>
<feature type="region of interest" description="Disordered" evidence="5">
    <location>
        <begin position="1"/>
        <end position="28"/>
    </location>
</feature>
<evidence type="ECO:0000256" key="4">
    <source>
        <dbReference type="RuleBase" id="RU361117"/>
    </source>
</evidence>
<dbReference type="STRING" id="1755647.AS156_16580"/>
<dbReference type="NCBIfam" id="TIGR01484">
    <property type="entry name" value="HAD-SF-IIB"/>
    <property type="match status" value="1"/>
</dbReference>
<dbReference type="Gene3D" id="3.30.70.1020">
    <property type="entry name" value="Trehalose-6-phosphate phosphatase related protein, domain 2"/>
    <property type="match status" value="1"/>
</dbReference>
<dbReference type="NCBIfam" id="TIGR00685">
    <property type="entry name" value="T6PP"/>
    <property type="match status" value="1"/>
</dbReference>
<dbReference type="InterPro" id="IPR023214">
    <property type="entry name" value="HAD_sf"/>
</dbReference>
<accession>A0A560LD83</accession>
<evidence type="ECO:0000313" key="6">
    <source>
        <dbReference type="EMBL" id="TWB93538.1"/>
    </source>
</evidence>
<dbReference type="SUPFAM" id="SSF56784">
    <property type="entry name" value="HAD-like"/>
    <property type="match status" value="1"/>
</dbReference>
<keyword evidence="3 4" id="KW-0378">Hydrolase</keyword>
<dbReference type="GO" id="GO:0046872">
    <property type="term" value="F:metal ion binding"/>
    <property type="evidence" value="ECO:0007669"/>
    <property type="project" value="UniProtKB-KW"/>
</dbReference>
<comment type="pathway">
    <text evidence="1 4">Glycan biosynthesis; trehalose biosynthesis.</text>
</comment>
<dbReference type="EMBL" id="VITY01000010">
    <property type="protein sequence ID" value="TWB93538.1"/>
    <property type="molecule type" value="Genomic_DNA"/>
</dbReference>
<dbReference type="InterPro" id="IPR044651">
    <property type="entry name" value="OTSB-like"/>
</dbReference>
<comment type="catalytic activity">
    <reaction evidence="4">
        <text>alpha,alpha-trehalose 6-phosphate + H2O = alpha,alpha-trehalose + phosphate</text>
        <dbReference type="Rhea" id="RHEA:23420"/>
        <dbReference type="ChEBI" id="CHEBI:15377"/>
        <dbReference type="ChEBI" id="CHEBI:16551"/>
        <dbReference type="ChEBI" id="CHEBI:43474"/>
        <dbReference type="ChEBI" id="CHEBI:58429"/>
        <dbReference type="EC" id="3.1.3.12"/>
    </reaction>
</comment>
<comment type="function">
    <text evidence="4">Removes the phosphate from trehalose 6-phosphate to produce free trehalose.</text>
</comment>
<protein>
    <recommendedName>
        <fullName evidence="4">Trehalose 6-phosphate phosphatase</fullName>
        <ecNumber evidence="4">3.1.3.12</ecNumber>
    </recommendedName>
</protein>
<comment type="caution">
    <text evidence="6">The sequence shown here is derived from an EMBL/GenBank/DDBJ whole genome shotgun (WGS) entry which is preliminary data.</text>
</comment>
<dbReference type="PANTHER" id="PTHR43768:SF3">
    <property type="entry name" value="TREHALOSE 6-PHOSPHATE PHOSPHATASE"/>
    <property type="match status" value="1"/>
</dbReference>
<dbReference type="InterPro" id="IPR006379">
    <property type="entry name" value="HAD-SF_hydro_IIB"/>
</dbReference>
<proteinExistence type="inferred from homology"/>
<gene>
    <name evidence="6" type="ORF">FBZ93_110143</name>
</gene>
<dbReference type="Pfam" id="PF02358">
    <property type="entry name" value="Trehalose_PPase"/>
    <property type="match status" value="1"/>
</dbReference>
<name>A0A560LD83_9BRAD</name>
<sequence length="277" mass="29818">MTKHDVAEMPLDDDITPDATTGSVPAPASLIPPLDRTAVLLDIDGTLLDLAPTPREVWVPPELATTLRQLHERTGGALALVSGRSLNDIDLIFAPEVFPAIGGHGAEMRLQPDSEAVAAHAPPLDKELKRRLAAIAKLSPGILLEDKGYSLALHYRLAPQAEKAIYEAVSLIRAELPNAPIEVLPGKSVCEIKHSGFTKATGVLELMTHEPFRGRRPFFIGDDVTDETVFAIMPDYEGLAFSVGRRATGVAGHFDGPSDVRAFLARLLEDDRDASLS</sequence>
<evidence type="ECO:0000256" key="1">
    <source>
        <dbReference type="ARBA" id="ARBA00005199"/>
    </source>
</evidence>
<evidence type="ECO:0000313" key="7">
    <source>
        <dbReference type="Proteomes" id="UP000321304"/>
    </source>
</evidence>
<dbReference type="Gene3D" id="3.40.50.1000">
    <property type="entry name" value="HAD superfamily/HAD-like"/>
    <property type="match status" value="1"/>
</dbReference>
<keyword evidence="7" id="KW-1185">Reference proteome</keyword>
<dbReference type="UniPathway" id="UPA00299"/>